<comment type="similarity">
    <text evidence="6">Belongs to the DESIGUAL family.</text>
</comment>
<gene>
    <name evidence="8" type="ORF">FCM35_KLT19609</name>
</gene>
<dbReference type="EMBL" id="SWLB01000007">
    <property type="protein sequence ID" value="KAF3337023.1"/>
    <property type="molecule type" value="Genomic_DNA"/>
</dbReference>
<evidence type="ECO:0000256" key="7">
    <source>
        <dbReference type="SAM" id="Phobius"/>
    </source>
</evidence>
<proteinExistence type="inferred from homology"/>
<keyword evidence="5 7" id="KW-0472">Membrane</keyword>
<keyword evidence="4 7" id="KW-1133">Transmembrane helix</keyword>
<dbReference type="InterPro" id="IPR052222">
    <property type="entry name" value="DESIGUAL"/>
</dbReference>
<evidence type="ECO:0000313" key="9">
    <source>
        <dbReference type="Proteomes" id="UP000623129"/>
    </source>
</evidence>
<feature type="transmembrane region" description="Helical" evidence="7">
    <location>
        <begin position="12"/>
        <end position="28"/>
    </location>
</feature>
<name>A0A833RCA4_9POAL</name>
<dbReference type="PANTHER" id="PTHR31769">
    <property type="entry name" value="OS07G0462200 PROTEIN-RELATED"/>
    <property type="match status" value="1"/>
</dbReference>
<evidence type="ECO:0000256" key="4">
    <source>
        <dbReference type="ARBA" id="ARBA00022989"/>
    </source>
</evidence>
<dbReference type="OrthoDB" id="713544at2759"/>
<feature type="transmembrane region" description="Helical" evidence="7">
    <location>
        <begin position="98"/>
        <end position="119"/>
    </location>
</feature>
<evidence type="ECO:0000256" key="2">
    <source>
        <dbReference type="ARBA" id="ARBA00022692"/>
    </source>
</evidence>
<evidence type="ECO:0000256" key="1">
    <source>
        <dbReference type="ARBA" id="ARBA00004127"/>
    </source>
</evidence>
<comment type="subcellular location">
    <subcellularLocation>
        <location evidence="1">Endomembrane system</location>
        <topology evidence="1">Multi-pass membrane protein</topology>
    </subcellularLocation>
</comment>
<dbReference type="AlphaFoldDB" id="A0A833RCA4"/>
<accession>A0A833RCA4</accession>
<dbReference type="Pfam" id="PF06749">
    <property type="entry name" value="DUF1218"/>
    <property type="match status" value="1"/>
</dbReference>
<evidence type="ECO:0000313" key="8">
    <source>
        <dbReference type="EMBL" id="KAF3337023.1"/>
    </source>
</evidence>
<dbReference type="InterPro" id="IPR009606">
    <property type="entry name" value="DEAL/Modifying_wall_lignin1/2"/>
</dbReference>
<organism evidence="8 9">
    <name type="scientific">Carex littledalei</name>
    <dbReference type="NCBI Taxonomy" id="544730"/>
    <lineage>
        <taxon>Eukaryota</taxon>
        <taxon>Viridiplantae</taxon>
        <taxon>Streptophyta</taxon>
        <taxon>Embryophyta</taxon>
        <taxon>Tracheophyta</taxon>
        <taxon>Spermatophyta</taxon>
        <taxon>Magnoliopsida</taxon>
        <taxon>Liliopsida</taxon>
        <taxon>Poales</taxon>
        <taxon>Cyperaceae</taxon>
        <taxon>Cyperoideae</taxon>
        <taxon>Cariceae</taxon>
        <taxon>Carex</taxon>
        <taxon>Carex subgen. Euthyceras</taxon>
    </lineage>
</organism>
<sequence>MAALGQTSTYTLLGLFFGFLSFVFGVIAEKKKAPLGTPILGKDLVICNYPKDQTVLLGAFSIVMLLICVASSHIAVFSRYKGNAVKSYLLFKCTKLKVFFTIAWVVSAVALALTLWATVSQSSILRNNIHHDMATQCPTAKTGLIGGGGFMSLNAALMWYIVHMLSQNRKVDLFDEEFENHYDISLGSMGNPYLGH</sequence>
<keyword evidence="3" id="KW-0732">Signal</keyword>
<feature type="transmembrane region" description="Helical" evidence="7">
    <location>
        <begin position="55"/>
        <end position="77"/>
    </location>
</feature>
<keyword evidence="2 7" id="KW-0812">Transmembrane</keyword>
<evidence type="ECO:0000256" key="3">
    <source>
        <dbReference type="ARBA" id="ARBA00022729"/>
    </source>
</evidence>
<reference evidence="8" key="1">
    <citation type="submission" date="2020-01" db="EMBL/GenBank/DDBJ databases">
        <title>Genome sequence of Kobresia littledalei, the first chromosome-level genome in the family Cyperaceae.</title>
        <authorList>
            <person name="Qu G."/>
        </authorList>
    </citation>
    <scope>NUCLEOTIDE SEQUENCE</scope>
    <source>
        <strain evidence="8">C.B.Clarke</strain>
        <tissue evidence="8">Leaf</tissue>
    </source>
</reference>
<comment type="caution">
    <text evidence="8">The sequence shown here is derived from an EMBL/GenBank/DDBJ whole genome shotgun (WGS) entry which is preliminary data.</text>
</comment>
<protein>
    <submittedName>
        <fullName evidence="8">Uncharacterized protein</fullName>
    </submittedName>
</protein>
<dbReference type="GO" id="GO:0012505">
    <property type="term" value="C:endomembrane system"/>
    <property type="evidence" value="ECO:0007669"/>
    <property type="project" value="UniProtKB-SubCell"/>
</dbReference>
<evidence type="ECO:0000256" key="5">
    <source>
        <dbReference type="ARBA" id="ARBA00023136"/>
    </source>
</evidence>
<dbReference type="Proteomes" id="UP000623129">
    <property type="component" value="Unassembled WGS sequence"/>
</dbReference>
<keyword evidence="9" id="KW-1185">Reference proteome</keyword>
<evidence type="ECO:0000256" key="6">
    <source>
        <dbReference type="ARBA" id="ARBA00029467"/>
    </source>
</evidence>
<feature type="transmembrane region" description="Helical" evidence="7">
    <location>
        <begin position="139"/>
        <end position="162"/>
    </location>
</feature>